<proteinExistence type="predicted"/>
<dbReference type="Proteomes" id="UP000789366">
    <property type="component" value="Unassembled WGS sequence"/>
</dbReference>
<organism evidence="1 2">
    <name type="scientific">Cetraspora pellucida</name>
    <dbReference type="NCBI Taxonomy" id="1433469"/>
    <lineage>
        <taxon>Eukaryota</taxon>
        <taxon>Fungi</taxon>
        <taxon>Fungi incertae sedis</taxon>
        <taxon>Mucoromycota</taxon>
        <taxon>Glomeromycotina</taxon>
        <taxon>Glomeromycetes</taxon>
        <taxon>Diversisporales</taxon>
        <taxon>Gigasporaceae</taxon>
        <taxon>Cetraspora</taxon>
    </lineage>
</organism>
<dbReference type="EMBL" id="CAJVPW010005728">
    <property type="protein sequence ID" value="CAG8559539.1"/>
    <property type="molecule type" value="Genomic_DNA"/>
</dbReference>
<name>A0ACA9M4U4_9GLOM</name>
<reference evidence="1" key="1">
    <citation type="submission" date="2021-06" db="EMBL/GenBank/DDBJ databases">
        <authorList>
            <person name="Kallberg Y."/>
            <person name="Tangrot J."/>
            <person name="Rosling A."/>
        </authorList>
    </citation>
    <scope>NUCLEOTIDE SEQUENCE</scope>
    <source>
        <strain evidence="1">28 12/20/2015</strain>
    </source>
</reference>
<feature type="non-terminal residue" evidence="1">
    <location>
        <position position="265"/>
    </location>
</feature>
<protein>
    <submittedName>
        <fullName evidence="1">12329_t:CDS:1</fullName>
    </submittedName>
</protein>
<accession>A0ACA9M4U4</accession>
<gene>
    <name evidence="1" type="ORF">SPELUC_LOCUS5548</name>
</gene>
<keyword evidence="2" id="KW-1185">Reference proteome</keyword>
<sequence>MEDIKTSKFTSNITINKKDSVVEKQAEFKMDTEEFKEKGYEEARIKLENSKEDFEKLRLILEETYQTPSKLVNKQQNQSPVLETSKDYITIWNLPTWARRSQVFESICFLRRVAHIEMIKEPCSKTRAEDLISTSIIKYAKATLLGKKVALGGTKAKKKKSITDDIKKDQKIIKKICQQCAIGIGQEISDSIRTNINLQITNLNNVYETEIEELFKKKIIYEKVQQARKKEDFEEINIAVEQHCEAIQEELKHIISSLLKRFSRR</sequence>
<evidence type="ECO:0000313" key="2">
    <source>
        <dbReference type="Proteomes" id="UP000789366"/>
    </source>
</evidence>
<comment type="caution">
    <text evidence="1">The sequence shown here is derived from an EMBL/GenBank/DDBJ whole genome shotgun (WGS) entry which is preliminary data.</text>
</comment>
<evidence type="ECO:0000313" key="1">
    <source>
        <dbReference type="EMBL" id="CAG8559539.1"/>
    </source>
</evidence>